<evidence type="ECO:0000256" key="1">
    <source>
        <dbReference type="SAM" id="SignalP"/>
    </source>
</evidence>
<dbReference type="InterPro" id="IPR013783">
    <property type="entry name" value="Ig-like_fold"/>
</dbReference>
<evidence type="ECO:0008006" key="4">
    <source>
        <dbReference type="Google" id="ProtNLM"/>
    </source>
</evidence>
<protein>
    <recommendedName>
        <fullName evidence="4">WxL domain-containing protein</fullName>
    </recommendedName>
</protein>
<feature type="chain" id="PRO_5023921980" description="WxL domain-containing protein" evidence="1">
    <location>
        <begin position="32"/>
        <end position="531"/>
    </location>
</feature>
<keyword evidence="3" id="KW-1185">Reference proteome</keyword>
<feature type="signal peptide" evidence="1">
    <location>
        <begin position="1"/>
        <end position="31"/>
    </location>
</feature>
<dbReference type="GO" id="GO:0005975">
    <property type="term" value="P:carbohydrate metabolic process"/>
    <property type="evidence" value="ECO:0007669"/>
    <property type="project" value="UniProtKB-ARBA"/>
</dbReference>
<keyword evidence="1" id="KW-0732">Signal</keyword>
<dbReference type="AlphaFoldDB" id="A0A5J5J4J7"/>
<sequence>MKKFTKLSGIGIGATVAAVALIITPALSASAAIVPTVGSTQPFYLLSDEDGSQIPAGSVKGWNDSVLGSPEESDADYNSKFVIPADAGSVRTFIAPRGQEKNQAAWNASAPLSLTPGGIQLPNLKPSGNISAGTGTPSGSGGVANAGGDYSLGIAFIANNGNTVLEADYTYITVVANPNPALATWTFATPAAAAVAPAITTTALDALAQGNAFTQTIAATGTAPITWAVQAGALPAGLTLDAATGVIAGTPTAAGAYSFTLRATNTAGTADQAFTGTVSAPAPTAPTQPTGTDAGKVTIAAPAKGDATVTLPAGSAQANKTLDVWAWSTPTKLGQVTTDASGNAVIDISSLPAGSHTVALVAPGDAAFTVLSWGTFDKLSASGDTLTDTVDLTAKVTASDLWSLNAEKTSIDFGDVARGANKTAALGKVTVVDDRNDLKGWNLTAAASAFTKGADTIPATALTIAPSAFAGATLKTGITTGTNGATFATSAPLVSTGTAGALFDAGLTFTAPDSANAGVYTSTLTLTLTSK</sequence>
<dbReference type="OrthoDB" id="5099901at2"/>
<name>A0A5J5J4J7_9MICO</name>
<dbReference type="Proteomes" id="UP000325827">
    <property type="component" value="Unassembled WGS sequence"/>
</dbReference>
<dbReference type="EMBL" id="VYSA01000001">
    <property type="protein sequence ID" value="KAA9110981.1"/>
    <property type="molecule type" value="Genomic_DNA"/>
</dbReference>
<dbReference type="RefSeq" id="WP_150447753.1">
    <property type="nucleotide sequence ID" value="NZ_VYSA01000001.1"/>
</dbReference>
<dbReference type="Gene3D" id="2.60.40.10">
    <property type="entry name" value="Immunoglobulins"/>
    <property type="match status" value="1"/>
</dbReference>
<reference evidence="3" key="1">
    <citation type="submission" date="2019-09" db="EMBL/GenBank/DDBJ databases">
        <title>Mumia zhuanghuii sp. nov. isolated from the intestinal contents of plateau pika (Ochotona curzoniae) in the Qinghai-Tibet plateau of China.</title>
        <authorList>
            <person name="Tian Z."/>
        </authorList>
    </citation>
    <scope>NUCLEOTIDE SEQUENCE [LARGE SCALE GENOMIC DNA]</scope>
    <source>
        <strain evidence="3">JCM 30598</strain>
    </source>
</reference>
<evidence type="ECO:0000313" key="2">
    <source>
        <dbReference type="EMBL" id="KAA9110981.1"/>
    </source>
</evidence>
<organism evidence="2 3">
    <name type="scientific">Microbacterium rhizomatis</name>
    <dbReference type="NCBI Taxonomy" id="1631477"/>
    <lineage>
        <taxon>Bacteria</taxon>
        <taxon>Bacillati</taxon>
        <taxon>Actinomycetota</taxon>
        <taxon>Actinomycetes</taxon>
        <taxon>Micrococcales</taxon>
        <taxon>Microbacteriaceae</taxon>
        <taxon>Microbacterium</taxon>
    </lineage>
</organism>
<dbReference type="InterPro" id="IPR015919">
    <property type="entry name" value="Cadherin-like_sf"/>
</dbReference>
<comment type="caution">
    <text evidence="2">The sequence shown here is derived from an EMBL/GenBank/DDBJ whole genome shotgun (WGS) entry which is preliminary data.</text>
</comment>
<dbReference type="Pfam" id="PF05345">
    <property type="entry name" value="He_PIG"/>
    <property type="match status" value="1"/>
</dbReference>
<dbReference type="GO" id="GO:0016020">
    <property type="term" value="C:membrane"/>
    <property type="evidence" value="ECO:0007669"/>
    <property type="project" value="InterPro"/>
</dbReference>
<dbReference type="SUPFAM" id="SSF49313">
    <property type="entry name" value="Cadherin-like"/>
    <property type="match status" value="1"/>
</dbReference>
<accession>A0A5J5J4J7</accession>
<dbReference type="GO" id="GO:0005509">
    <property type="term" value="F:calcium ion binding"/>
    <property type="evidence" value="ECO:0007669"/>
    <property type="project" value="InterPro"/>
</dbReference>
<evidence type="ECO:0000313" key="3">
    <source>
        <dbReference type="Proteomes" id="UP000325827"/>
    </source>
</evidence>
<proteinExistence type="predicted"/>
<gene>
    <name evidence="2" type="ORF">F6B43_05010</name>
</gene>